<proteinExistence type="inferred from homology"/>
<reference evidence="2" key="1">
    <citation type="journal article" date="2021" name="bioRxiv">
        <title>Whole Genome Assembly and Annotation of Northern Wild Rice, Zizania palustris L., Supports a Whole Genome Duplication in the Zizania Genus.</title>
        <authorList>
            <person name="Haas M."/>
            <person name="Kono T."/>
            <person name="Macchietto M."/>
            <person name="Millas R."/>
            <person name="McGilp L."/>
            <person name="Shao M."/>
            <person name="Duquette J."/>
            <person name="Hirsch C.N."/>
            <person name="Kimball J."/>
        </authorList>
    </citation>
    <scope>NUCLEOTIDE SEQUENCE</scope>
    <source>
        <tissue evidence="2">Fresh leaf tissue</tissue>
    </source>
</reference>
<accession>A0A8J6C3M5</accession>
<organism evidence="2 3">
    <name type="scientific">Zizania palustris</name>
    <name type="common">Northern wild rice</name>
    <dbReference type="NCBI Taxonomy" id="103762"/>
    <lineage>
        <taxon>Eukaryota</taxon>
        <taxon>Viridiplantae</taxon>
        <taxon>Streptophyta</taxon>
        <taxon>Embryophyta</taxon>
        <taxon>Tracheophyta</taxon>
        <taxon>Spermatophyta</taxon>
        <taxon>Magnoliopsida</taxon>
        <taxon>Liliopsida</taxon>
        <taxon>Poales</taxon>
        <taxon>Poaceae</taxon>
        <taxon>BOP clade</taxon>
        <taxon>Oryzoideae</taxon>
        <taxon>Oryzeae</taxon>
        <taxon>Zizaniinae</taxon>
        <taxon>Zizania</taxon>
    </lineage>
</organism>
<reference evidence="2" key="2">
    <citation type="submission" date="2021-02" db="EMBL/GenBank/DDBJ databases">
        <authorList>
            <person name="Kimball J.A."/>
            <person name="Haas M.W."/>
            <person name="Macchietto M."/>
            <person name="Kono T."/>
            <person name="Duquette J."/>
            <person name="Shao M."/>
        </authorList>
    </citation>
    <scope>NUCLEOTIDE SEQUENCE</scope>
    <source>
        <tissue evidence="2">Fresh leaf tissue</tissue>
    </source>
</reference>
<keyword evidence="3" id="KW-1185">Reference proteome</keyword>
<evidence type="ECO:0000313" key="3">
    <source>
        <dbReference type="Proteomes" id="UP000729402"/>
    </source>
</evidence>
<comment type="caution">
    <text evidence="2">The sequence shown here is derived from an EMBL/GenBank/DDBJ whole genome shotgun (WGS) entry which is preliminary data.</text>
</comment>
<evidence type="ECO:0000313" key="2">
    <source>
        <dbReference type="EMBL" id="KAG8098698.1"/>
    </source>
</evidence>
<dbReference type="PANTHER" id="PTHR48047:SF19">
    <property type="entry name" value="GLYCOSYLTRANSFERASE"/>
    <property type="match status" value="1"/>
</dbReference>
<dbReference type="OrthoDB" id="5835829at2759"/>
<dbReference type="Proteomes" id="UP000729402">
    <property type="component" value="Unassembled WGS sequence"/>
</dbReference>
<gene>
    <name evidence="2" type="ORF">GUJ93_ZPchr0013g37866</name>
</gene>
<name>A0A8J6C3M5_ZIZPA</name>
<dbReference type="GO" id="GO:0035251">
    <property type="term" value="F:UDP-glucosyltransferase activity"/>
    <property type="evidence" value="ECO:0007669"/>
    <property type="project" value="TreeGrafter"/>
</dbReference>
<dbReference type="EMBL" id="JAAALK010000079">
    <property type="protein sequence ID" value="KAG8098698.1"/>
    <property type="molecule type" value="Genomic_DNA"/>
</dbReference>
<dbReference type="PANTHER" id="PTHR48047">
    <property type="entry name" value="GLYCOSYLTRANSFERASE"/>
    <property type="match status" value="1"/>
</dbReference>
<comment type="similarity">
    <text evidence="1">Belongs to the UDP-glycosyltransferase family.</text>
</comment>
<sequence length="245" mass="26195">MTDLACRMAAASPEVVETTMVVTPANATVVASTVAHVGATSAEQAVRVVCYPFPDVGLERGVECLGSAAAHDAWRVYRAVDLSQPVHESLLRQHRPDAIVADVPFWWATDIAAELGVPRLTFNPVGVFPQVAMNNLVTIRPDIVRQGLAGPPVSVPSLPGKEITIPVSELPDFLVQDEHLSMCWDRIKASQLAGFGVVVNTFADLERPYCDEFSASTRAAPTSSAPSAYRRTPPCTAAATAMWTA</sequence>
<evidence type="ECO:0000256" key="1">
    <source>
        <dbReference type="ARBA" id="ARBA00009995"/>
    </source>
</evidence>
<protein>
    <submittedName>
        <fullName evidence="2">Uncharacterized protein</fullName>
    </submittedName>
</protein>
<dbReference type="AlphaFoldDB" id="A0A8J6C3M5"/>